<dbReference type="Proteomes" id="UP000234951">
    <property type="component" value="Unassembled WGS sequence"/>
</dbReference>
<evidence type="ECO:0000313" key="7">
    <source>
        <dbReference type="Proteomes" id="UP000235114"/>
    </source>
</evidence>
<keyword evidence="1 4" id="KW-0808">Transferase</keyword>
<protein>
    <submittedName>
        <fullName evidence="4">Protein-glutamine gamma-glutamyltransferase</fullName>
    </submittedName>
</protein>
<comment type="caution">
    <text evidence="4">The sequence shown here is derived from an EMBL/GenBank/DDBJ whole genome shotgun (WGS) entry which is preliminary data.</text>
</comment>
<dbReference type="GO" id="GO:0003810">
    <property type="term" value="F:protein-glutamine gamma-glutamyltransferase activity"/>
    <property type="evidence" value="ECO:0007669"/>
    <property type="project" value="InterPro"/>
</dbReference>
<dbReference type="Proteomes" id="UP000235114">
    <property type="component" value="Unassembled WGS sequence"/>
</dbReference>
<keyword evidence="2" id="KW-0749">Sporulation</keyword>
<reference evidence="4 6" key="1">
    <citation type="submission" date="2017-11" db="EMBL/GenBank/DDBJ databases">
        <title>Comparitive Functional Genomics of Dry Heat Resistant strains isolated from the Viking Spacecraft.</title>
        <authorList>
            <person name="Seuylemezian A."/>
            <person name="Cooper K."/>
            <person name="Vaishampayan P."/>
        </authorList>
    </citation>
    <scope>NUCLEOTIDE SEQUENCE [LARGE SCALE GENOMIC DNA]</scope>
    <source>
        <strain evidence="4 6">M4.6</strain>
    </source>
</reference>
<organism evidence="4 6">
    <name type="scientific">Bacillus canaveralius</name>
    <dbReference type="NCBI Taxonomy" id="1403243"/>
    <lineage>
        <taxon>Bacteria</taxon>
        <taxon>Bacillati</taxon>
        <taxon>Bacillota</taxon>
        <taxon>Bacilli</taxon>
        <taxon>Bacillales</taxon>
        <taxon>Bacillaceae</taxon>
        <taxon>Bacillus</taxon>
    </lineage>
</organism>
<sequence>MIRIRSLAYPSPDDFGLKDLQRDIYNEMNNSEDLYQYDTIDQLLFEIKVREQIVRASFSLNSSGVVFSSFKKSRFNPDFWLWTSRGYRLRPGVLPSDAINDIFKNGRIYGFECSTAIVLVFYKALIHSINLRAFNYLFANLLVWDWNYDWDLGIITRPGKNFIPGDIVYFYNPDYREPIWMGENAVYLGKGRYYGHGIGVATEAEMINALNTRRRERPQRSAYLLDQYSRLNFKYLQQFS</sequence>
<evidence type="ECO:0000313" key="4">
    <source>
        <dbReference type="EMBL" id="PLR82119.1"/>
    </source>
</evidence>
<accession>A0A2N5GKX0</accession>
<dbReference type="RefSeq" id="WP_101577835.1">
    <property type="nucleotide sequence ID" value="NZ_PGVA01000028.1"/>
</dbReference>
<evidence type="ECO:0000256" key="1">
    <source>
        <dbReference type="ARBA" id="ARBA00022679"/>
    </source>
</evidence>
<evidence type="ECO:0000313" key="6">
    <source>
        <dbReference type="Proteomes" id="UP000234951"/>
    </source>
</evidence>
<dbReference type="OrthoDB" id="1845399at2"/>
<evidence type="ECO:0000313" key="5">
    <source>
        <dbReference type="EMBL" id="PLR97975.1"/>
    </source>
</evidence>
<dbReference type="InterPro" id="IPR020916">
    <property type="entry name" value="Gln_gamma-glutamylTfrase_bac"/>
</dbReference>
<name>A0A2N5GKX0_9BACI</name>
<dbReference type="EMBL" id="PGVA01000028">
    <property type="protein sequence ID" value="PLR82119.1"/>
    <property type="molecule type" value="Genomic_DNA"/>
</dbReference>
<evidence type="ECO:0000256" key="2">
    <source>
        <dbReference type="ARBA" id="ARBA00022969"/>
    </source>
</evidence>
<evidence type="ECO:0000256" key="3">
    <source>
        <dbReference type="ARBA" id="ARBA00023315"/>
    </source>
</evidence>
<keyword evidence="7" id="KW-1185">Reference proteome</keyword>
<keyword evidence="3" id="KW-0012">Acyltransferase</keyword>
<reference evidence="5 7" key="2">
    <citation type="submission" date="2017-12" db="EMBL/GenBank/DDBJ databases">
        <title>Comparative Functional Genomics of Dry Heat Resistant strains isolated from the Viking Spacecraft.</title>
        <authorList>
            <person name="Seuylemezian A."/>
            <person name="Cooper K."/>
            <person name="Vaishampayan P."/>
        </authorList>
    </citation>
    <scope>NUCLEOTIDE SEQUENCE [LARGE SCALE GENOMIC DNA]</scope>
    <source>
        <strain evidence="5 7">ATCC 29669</strain>
    </source>
</reference>
<gene>
    <name evidence="4" type="ORF">CU635_13200</name>
    <name evidence="5" type="ORF">CVD25_09140</name>
</gene>
<proteinExistence type="predicted"/>
<dbReference type="GO" id="GO:0030435">
    <property type="term" value="P:sporulation resulting in formation of a cellular spore"/>
    <property type="evidence" value="ECO:0007669"/>
    <property type="project" value="UniProtKB-KW"/>
</dbReference>
<dbReference type="EMBL" id="PGVD01000025">
    <property type="protein sequence ID" value="PLR97975.1"/>
    <property type="molecule type" value="Genomic_DNA"/>
</dbReference>
<dbReference type="AlphaFoldDB" id="A0A2N5GKX0"/>
<dbReference type="Pfam" id="PF20085">
    <property type="entry name" value="TGL"/>
    <property type="match status" value="1"/>
</dbReference>